<accession>A0ABT6V0E3</accession>
<dbReference type="Proteomes" id="UP001225957">
    <property type="component" value="Unassembled WGS sequence"/>
</dbReference>
<proteinExistence type="predicted"/>
<gene>
    <name evidence="2" type="ORF">QLQ83_11390</name>
</gene>
<evidence type="ECO:0000313" key="2">
    <source>
        <dbReference type="EMBL" id="MDI5891705.1"/>
    </source>
</evidence>
<organism evidence="2 3">
    <name type="scientific">Halomonas rhizosphaerae</name>
    <dbReference type="NCBI Taxonomy" id="3043296"/>
    <lineage>
        <taxon>Bacteria</taxon>
        <taxon>Pseudomonadati</taxon>
        <taxon>Pseudomonadota</taxon>
        <taxon>Gammaproteobacteria</taxon>
        <taxon>Oceanospirillales</taxon>
        <taxon>Halomonadaceae</taxon>
        <taxon>Halomonas</taxon>
    </lineage>
</organism>
<sequence length="130" mass="14386">MRYLLLVAALILPVSMAKADEVGMVFATGDEQYVLTPDCAERVDHVVVENDLVHLRFDMPETPACFGIFNSRLSSHLGERLVVTFRGEMLLEADLHTLLGPKRIVLVSRHPRVAVEAVRYLSGATSIEAP</sequence>
<dbReference type="EMBL" id="JASCQP010000027">
    <property type="protein sequence ID" value="MDI5891705.1"/>
    <property type="molecule type" value="Genomic_DNA"/>
</dbReference>
<protein>
    <submittedName>
        <fullName evidence="2">Uncharacterized protein</fullName>
    </submittedName>
</protein>
<evidence type="ECO:0000256" key="1">
    <source>
        <dbReference type="SAM" id="SignalP"/>
    </source>
</evidence>
<name>A0ABT6V0E3_9GAMM</name>
<evidence type="ECO:0000313" key="3">
    <source>
        <dbReference type="Proteomes" id="UP001225957"/>
    </source>
</evidence>
<dbReference type="RefSeq" id="WP_282735646.1">
    <property type="nucleotide sequence ID" value="NZ_JASCQP010000027.1"/>
</dbReference>
<feature type="signal peptide" evidence="1">
    <location>
        <begin position="1"/>
        <end position="19"/>
    </location>
</feature>
<comment type="caution">
    <text evidence="2">The sequence shown here is derived from an EMBL/GenBank/DDBJ whole genome shotgun (WGS) entry which is preliminary data.</text>
</comment>
<keyword evidence="3" id="KW-1185">Reference proteome</keyword>
<feature type="chain" id="PRO_5045210780" evidence="1">
    <location>
        <begin position="20"/>
        <end position="130"/>
    </location>
</feature>
<reference evidence="2 3" key="1">
    <citation type="submission" date="2023-04" db="EMBL/GenBank/DDBJ databases">
        <title>Halomonas strains isolated from rhizosphere soil.</title>
        <authorList>
            <person name="Xu L."/>
            <person name="Sun J.-Q."/>
        </authorList>
    </citation>
    <scope>NUCLEOTIDE SEQUENCE [LARGE SCALE GENOMIC DNA]</scope>
    <source>
        <strain evidence="2 3">LR5S20</strain>
    </source>
</reference>
<keyword evidence="1" id="KW-0732">Signal</keyword>